<sequence length="238" mass="27065">MGLAIFKGILFVLLVILALLILLIVVPIEYKIAGGYKNAGFITLSSKIAGILKIHFRYQPSESKLYFSILGLNKELSLEEEHEKPTIKKEEKNNNKKVKKTSQNSKASPPSEIIKSLLRKDFIKEGFGLVISIINIVRPEKLKINGNIGFDEPHYTAWLLAFSSAFNSTFNNFDVNIVPVWGEEYFEAEIEVEGKITIILIVFRALKFVIAKPSRRVWKKIYQHKKKSKRNNLNTSGV</sequence>
<organism evidence="3 4">
    <name type="scientific">Candidatus Syntrophocurvum alkaliphilum</name>
    <dbReference type="NCBI Taxonomy" id="2293317"/>
    <lineage>
        <taxon>Bacteria</taxon>
        <taxon>Bacillati</taxon>
        <taxon>Bacillota</taxon>
        <taxon>Clostridia</taxon>
        <taxon>Eubacteriales</taxon>
        <taxon>Syntrophomonadaceae</taxon>
        <taxon>Candidatus Syntrophocurvum</taxon>
    </lineage>
</organism>
<dbReference type="OrthoDB" id="1739345at2"/>
<reference evidence="4" key="1">
    <citation type="journal article" date="2019" name="Microbiology">
        <title>Complete Genome Sequence of an Uncultured Bacterium of the Candidate Phylum Bipolaricaulota.</title>
        <authorList>
            <person name="Kadnikov V.V."/>
            <person name="Mardanov A.V."/>
            <person name="Beletsky A.V."/>
            <person name="Frank Y.A."/>
            <person name="Karnachuk O.V."/>
            <person name="Ravin N.V."/>
        </authorList>
    </citation>
    <scope>NUCLEOTIDE SEQUENCE [LARGE SCALE GENOMIC DNA]</scope>
</reference>
<keyword evidence="2" id="KW-1133">Transmembrane helix</keyword>
<dbReference type="RefSeq" id="WP_156202779.1">
    <property type="nucleotide sequence ID" value="NZ_CP046457.1"/>
</dbReference>
<dbReference type="AlphaFoldDB" id="A0A6I6D6F1"/>
<accession>A0A6I6D6F1</accession>
<dbReference type="Pfam" id="PF11167">
    <property type="entry name" value="DUF2953"/>
    <property type="match status" value="1"/>
</dbReference>
<evidence type="ECO:0000256" key="2">
    <source>
        <dbReference type="SAM" id="Phobius"/>
    </source>
</evidence>
<feature type="region of interest" description="Disordered" evidence="1">
    <location>
        <begin position="83"/>
        <end position="109"/>
    </location>
</feature>
<evidence type="ECO:0000256" key="1">
    <source>
        <dbReference type="SAM" id="MobiDB-lite"/>
    </source>
</evidence>
<gene>
    <name evidence="3" type="ORF">SYNTR_0230</name>
</gene>
<name>A0A6I6D6F1_9FIRM</name>
<dbReference type="Proteomes" id="UP000426444">
    <property type="component" value="Chromosome"/>
</dbReference>
<keyword evidence="2" id="KW-0472">Membrane</keyword>
<proteinExistence type="predicted"/>
<feature type="transmembrane region" description="Helical" evidence="2">
    <location>
        <begin position="6"/>
        <end position="28"/>
    </location>
</feature>
<dbReference type="EMBL" id="CP046457">
    <property type="protein sequence ID" value="QGT98823.1"/>
    <property type="molecule type" value="Genomic_DNA"/>
</dbReference>
<dbReference type="KEGG" id="salq:SYNTR_0230"/>
<evidence type="ECO:0000313" key="3">
    <source>
        <dbReference type="EMBL" id="QGT98823.1"/>
    </source>
</evidence>
<evidence type="ECO:0008006" key="5">
    <source>
        <dbReference type="Google" id="ProtNLM"/>
    </source>
</evidence>
<keyword evidence="4" id="KW-1185">Reference proteome</keyword>
<protein>
    <recommendedName>
        <fullName evidence="5">DUF2953 domain-containing protein</fullName>
    </recommendedName>
</protein>
<keyword evidence="2" id="KW-0812">Transmembrane</keyword>
<dbReference type="InterPro" id="IPR021338">
    <property type="entry name" value="DUF2953"/>
</dbReference>
<evidence type="ECO:0000313" key="4">
    <source>
        <dbReference type="Proteomes" id="UP000426444"/>
    </source>
</evidence>
<feature type="compositionally biased region" description="Basic and acidic residues" evidence="1">
    <location>
        <begin position="83"/>
        <end position="94"/>
    </location>
</feature>